<keyword evidence="5" id="KW-0472">Membrane</keyword>
<keyword evidence="4 6" id="KW-0732">Signal</keyword>
<dbReference type="EMBL" id="BAABAL010000018">
    <property type="protein sequence ID" value="GAA4019898.1"/>
    <property type="molecule type" value="Genomic_DNA"/>
</dbReference>
<dbReference type="InterPro" id="IPR030678">
    <property type="entry name" value="Peptide/Ni-bd"/>
</dbReference>
<comment type="similarity">
    <text evidence="2">Belongs to the bacterial solute-binding protein 5 family.</text>
</comment>
<proteinExistence type="inferred from homology"/>
<feature type="chain" id="PRO_5045356116" evidence="6">
    <location>
        <begin position="22"/>
        <end position="603"/>
    </location>
</feature>
<dbReference type="Proteomes" id="UP001501747">
    <property type="component" value="Unassembled WGS sequence"/>
</dbReference>
<evidence type="ECO:0000256" key="2">
    <source>
        <dbReference type="ARBA" id="ARBA00005695"/>
    </source>
</evidence>
<keyword evidence="5" id="KW-0812">Transmembrane</keyword>
<keyword evidence="3" id="KW-0813">Transport</keyword>
<protein>
    <submittedName>
        <fullName evidence="8">ABC transporter substrate-binding protein</fullName>
    </submittedName>
</protein>
<dbReference type="Gene3D" id="3.10.105.10">
    <property type="entry name" value="Dipeptide-binding Protein, Domain 3"/>
    <property type="match status" value="1"/>
</dbReference>
<organism evidence="8 9">
    <name type="scientific">Allokutzneria multivorans</name>
    <dbReference type="NCBI Taxonomy" id="1142134"/>
    <lineage>
        <taxon>Bacteria</taxon>
        <taxon>Bacillati</taxon>
        <taxon>Actinomycetota</taxon>
        <taxon>Actinomycetes</taxon>
        <taxon>Pseudonocardiales</taxon>
        <taxon>Pseudonocardiaceae</taxon>
        <taxon>Allokutzneria</taxon>
    </lineage>
</organism>
<comment type="subcellular location">
    <subcellularLocation>
        <location evidence="1">Cell envelope</location>
    </subcellularLocation>
</comment>
<keyword evidence="5" id="KW-1133">Transmembrane helix</keyword>
<dbReference type="PANTHER" id="PTHR30290:SF10">
    <property type="entry name" value="PERIPLASMIC OLIGOPEPTIDE-BINDING PROTEIN-RELATED"/>
    <property type="match status" value="1"/>
</dbReference>
<feature type="transmembrane region" description="Helical" evidence="5">
    <location>
        <begin position="571"/>
        <end position="592"/>
    </location>
</feature>
<dbReference type="InterPro" id="IPR039424">
    <property type="entry name" value="SBP_5"/>
</dbReference>
<dbReference type="InterPro" id="IPR000914">
    <property type="entry name" value="SBP_5_dom"/>
</dbReference>
<feature type="domain" description="Solute-binding protein family 5" evidence="7">
    <location>
        <begin position="82"/>
        <end position="458"/>
    </location>
</feature>
<reference evidence="9" key="1">
    <citation type="journal article" date="2019" name="Int. J. Syst. Evol. Microbiol.">
        <title>The Global Catalogue of Microorganisms (GCM) 10K type strain sequencing project: providing services to taxonomists for standard genome sequencing and annotation.</title>
        <authorList>
            <consortium name="The Broad Institute Genomics Platform"/>
            <consortium name="The Broad Institute Genome Sequencing Center for Infectious Disease"/>
            <person name="Wu L."/>
            <person name="Ma J."/>
        </authorList>
    </citation>
    <scope>NUCLEOTIDE SEQUENCE [LARGE SCALE GENOMIC DNA]</scope>
    <source>
        <strain evidence="9">JCM 17342</strain>
    </source>
</reference>
<dbReference type="Gene3D" id="3.40.190.10">
    <property type="entry name" value="Periplasmic binding protein-like II"/>
    <property type="match status" value="1"/>
</dbReference>
<evidence type="ECO:0000313" key="9">
    <source>
        <dbReference type="Proteomes" id="UP001501747"/>
    </source>
</evidence>
<dbReference type="Pfam" id="PF00496">
    <property type="entry name" value="SBP_bac_5"/>
    <property type="match status" value="1"/>
</dbReference>
<evidence type="ECO:0000313" key="8">
    <source>
        <dbReference type="EMBL" id="GAA4019898.1"/>
    </source>
</evidence>
<dbReference type="PANTHER" id="PTHR30290">
    <property type="entry name" value="PERIPLASMIC BINDING COMPONENT OF ABC TRANSPORTER"/>
    <property type="match status" value="1"/>
</dbReference>
<feature type="signal peptide" evidence="6">
    <location>
        <begin position="1"/>
        <end position="21"/>
    </location>
</feature>
<evidence type="ECO:0000256" key="5">
    <source>
        <dbReference type="SAM" id="Phobius"/>
    </source>
</evidence>
<dbReference type="CDD" id="cd00995">
    <property type="entry name" value="PBP2_NikA_DppA_OppA_like"/>
    <property type="match status" value="1"/>
</dbReference>
<gene>
    <name evidence="8" type="ORF">GCM10022247_49610</name>
</gene>
<dbReference type="RefSeq" id="WP_344879116.1">
    <property type="nucleotide sequence ID" value="NZ_BAABAL010000018.1"/>
</dbReference>
<evidence type="ECO:0000256" key="6">
    <source>
        <dbReference type="SAM" id="SignalP"/>
    </source>
</evidence>
<evidence type="ECO:0000256" key="3">
    <source>
        <dbReference type="ARBA" id="ARBA00022448"/>
    </source>
</evidence>
<name>A0ABP7T202_9PSEU</name>
<evidence type="ECO:0000256" key="4">
    <source>
        <dbReference type="ARBA" id="ARBA00022729"/>
    </source>
</evidence>
<keyword evidence="9" id="KW-1185">Reference proteome</keyword>
<dbReference type="PIRSF" id="PIRSF002741">
    <property type="entry name" value="MppA"/>
    <property type="match status" value="1"/>
</dbReference>
<dbReference type="SUPFAM" id="SSF53850">
    <property type="entry name" value="Periplasmic binding protein-like II"/>
    <property type="match status" value="1"/>
</dbReference>
<comment type="caution">
    <text evidence="8">The sequence shown here is derived from an EMBL/GenBank/DDBJ whole genome shotgun (WGS) entry which is preliminary data.</text>
</comment>
<accession>A0ABP7T202</accession>
<evidence type="ECO:0000259" key="7">
    <source>
        <dbReference type="Pfam" id="PF00496"/>
    </source>
</evidence>
<evidence type="ECO:0000256" key="1">
    <source>
        <dbReference type="ARBA" id="ARBA00004196"/>
    </source>
</evidence>
<sequence length="603" mass="65286">MSAGRRLAGFLSALVCGGLLAAPVAVPAHAQQQQQPGPVLRVGLLQNIDSLNPFLAVFQSSTELGRLMYDFLNANAAKDNSPAPGLAEKWESSPDKLTWTYTIRSGAKWTDGTPITAKDVAFTYNLMVTNDAAATANGSFVSTFKSVTAKDERTLVIETKSPQATMLSLDVPIVPEHLWSKVSDIGKFANDQMPVVGSGPFILTEHKPDQFIRLKANKDYWRGAPKIDELQFLYFKNSDAAVQALRKGEVDLINRLTPTQYQALGSDANITLNKAPGRRFSELLINPGAATRDNVAIGDGNAALKDVRVRKAISQGIDTKALVERVLKGFGEQGKGIIPPVFSDFHWEPKGAEVNTFDPAAANKALDELGMRKGADGVRISTDGKPLKLRLYARNDRPNDVTSGEFIKQWMLDIGIAVDFTTISGNQMNEQTNTGNYDLAFSGWGTNPDPDYILSLSTCSQRPGADGKGGTTAAYMCDKTYDELYAKQLAEFDPAKRAELVKQAQARYNEVRPSLVLYYENALEAYRSDKFSGFTKQPEGNGVIREQNGVWGYYGAQPVGSSGSGGGSNTGVLIGVVIAVIVLGGIAIVVISKRRKVSSDDRE</sequence>